<dbReference type="AlphaFoldDB" id="A0AAN4ZEN0"/>
<reference evidence="2" key="1">
    <citation type="submission" date="2022-10" db="EMBL/GenBank/DDBJ databases">
        <title>Genome assembly of Pristionchus species.</title>
        <authorList>
            <person name="Yoshida K."/>
            <person name="Sommer R.J."/>
        </authorList>
    </citation>
    <scope>NUCLEOTIDE SEQUENCE [LARGE SCALE GENOMIC DNA]</scope>
    <source>
        <strain evidence="2">RS5460</strain>
    </source>
</reference>
<sequence>LRNHSSVTNVKDDSPLGEISDCIIILTLPKAILGSVRILAKCARRSTLPHSTCESTLRAIRMSSSLSSANIVERNSRVKQI</sequence>
<name>A0AAN4ZEN0_9BILA</name>
<comment type="caution">
    <text evidence="1">The sequence shown here is derived from an EMBL/GenBank/DDBJ whole genome shotgun (WGS) entry which is preliminary data.</text>
</comment>
<proteinExistence type="predicted"/>
<dbReference type="Proteomes" id="UP001328107">
    <property type="component" value="Unassembled WGS sequence"/>
</dbReference>
<accession>A0AAN4ZEN0</accession>
<dbReference type="EMBL" id="BTRK01000002">
    <property type="protein sequence ID" value="GMR38159.1"/>
    <property type="molecule type" value="Genomic_DNA"/>
</dbReference>
<evidence type="ECO:0000313" key="1">
    <source>
        <dbReference type="EMBL" id="GMR38159.1"/>
    </source>
</evidence>
<gene>
    <name evidence="1" type="ORF">PMAYCL1PPCAC_08354</name>
</gene>
<feature type="non-terminal residue" evidence="1">
    <location>
        <position position="1"/>
    </location>
</feature>
<protein>
    <submittedName>
        <fullName evidence="1">Uncharacterized protein</fullName>
    </submittedName>
</protein>
<keyword evidence="2" id="KW-1185">Reference proteome</keyword>
<evidence type="ECO:0000313" key="2">
    <source>
        <dbReference type="Proteomes" id="UP001328107"/>
    </source>
</evidence>
<organism evidence="1 2">
    <name type="scientific">Pristionchus mayeri</name>
    <dbReference type="NCBI Taxonomy" id="1317129"/>
    <lineage>
        <taxon>Eukaryota</taxon>
        <taxon>Metazoa</taxon>
        <taxon>Ecdysozoa</taxon>
        <taxon>Nematoda</taxon>
        <taxon>Chromadorea</taxon>
        <taxon>Rhabditida</taxon>
        <taxon>Rhabditina</taxon>
        <taxon>Diplogasteromorpha</taxon>
        <taxon>Diplogasteroidea</taxon>
        <taxon>Neodiplogasteridae</taxon>
        <taxon>Pristionchus</taxon>
    </lineage>
</organism>